<feature type="region of interest" description="Disordered" evidence="1">
    <location>
        <begin position="1"/>
        <end position="31"/>
    </location>
</feature>
<feature type="compositionally biased region" description="Basic and acidic residues" evidence="1">
    <location>
        <begin position="21"/>
        <end position="31"/>
    </location>
</feature>
<dbReference type="Proteomes" id="UP001059934">
    <property type="component" value="Chromosome"/>
</dbReference>
<keyword evidence="3" id="KW-1185">Reference proteome</keyword>
<protein>
    <submittedName>
        <fullName evidence="2">Uncharacterized protein</fullName>
    </submittedName>
</protein>
<evidence type="ECO:0000313" key="3">
    <source>
        <dbReference type="Proteomes" id="UP001059934"/>
    </source>
</evidence>
<accession>A0ABY5TL96</accession>
<organism evidence="2 3">
    <name type="scientific">SAR92 clade bacterium H455</name>
    <dbReference type="NCBI Taxonomy" id="2974818"/>
    <lineage>
        <taxon>Bacteria</taxon>
        <taxon>Pseudomonadati</taxon>
        <taxon>Pseudomonadota</taxon>
        <taxon>Gammaproteobacteria</taxon>
        <taxon>Cellvibrionales</taxon>
        <taxon>Porticoccaceae</taxon>
        <taxon>SAR92 clade</taxon>
    </lineage>
</organism>
<dbReference type="NCBIfam" id="NF046101">
    <property type="entry name" value="PA3496_fam"/>
    <property type="match status" value="1"/>
</dbReference>
<dbReference type="InterPro" id="IPR058510">
    <property type="entry name" value="DUF8197"/>
</dbReference>
<reference evidence="2" key="1">
    <citation type="submission" date="2022-08" db="EMBL/GenBank/DDBJ databases">
        <title>Catabolic pathway analysis in culturable SAR92 clade bacteria reveals their overlooked roles in DMSP degradation in coastal seas.</title>
        <authorList>
            <person name="He X."/>
            <person name="Zhang X."/>
            <person name="Zhang Y."/>
        </authorList>
    </citation>
    <scope>NUCLEOTIDE SEQUENCE</scope>
    <source>
        <strain evidence="2">H455</strain>
    </source>
</reference>
<proteinExistence type="predicted"/>
<name>A0ABY5TL96_9GAMM</name>
<dbReference type="EMBL" id="CP103416">
    <property type="protein sequence ID" value="UVW34535.1"/>
    <property type="molecule type" value="Genomic_DNA"/>
</dbReference>
<dbReference type="Pfam" id="PF26620">
    <property type="entry name" value="DUF8197"/>
    <property type="match status" value="1"/>
</dbReference>
<dbReference type="InterPro" id="IPR058059">
    <property type="entry name" value="PA3496-like"/>
</dbReference>
<evidence type="ECO:0000256" key="1">
    <source>
        <dbReference type="SAM" id="MobiDB-lite"/>
    </source>
</evidence>
<gene>
    <name evidence="2" type="ORF">NYF23_11010</name>
</gene>
<feature type="compositionally biased region" description="Acidic residues" evidence="1">
    <location>
        <begin position="1"/>
        <end position="15"/>
    </location>
</feature>
<evidence type="ECO:0000313" key="2">
    <source>
        <dbReference type="EMBL" id="UVW34535.1"/>
    </source>
</evidence>
<sequence>MSDEIELDTDDDFADQQEPVLSEKRQMEVDREARRRLEEKLEQARLKKQIQDYDYDFDLD</sequence>